<dbReference type="Proteomes" id="UP001164746">
    <property type="component" value="Chromosome 12"/>
</dbReference>
<feature type="region of interest" description="Disordered" evidence="1">
    <location>
        <begin position="252"/>
        <end position="343"/>
    </location>
</feature>
<feature type="region of interest" description="Disordered" evidence="1">
    <location>
        <begin position="117"/>
        <end position="210"/>
    </location>
</feature>
<evidence type="ECO:0000313" key="3">
    <source>
        <dbReference type="Proteomes" id="UP001164746"/>
    </source>
</evidence>
<feature type="compositionally biased region" description="Low complexity" evidence="1">
    <location>
        <begin position="162"/>
        <end position="175"/>
    </location>
</feature>
<feature type="compositionally biased region" description="Polar residues" evidence="1">
    <location>
        <begin position="280"/>
        <end position="302"/>
    </location>
</feature>
<sequence>MNKEEQKRLRETMPDWSRVVDPMTLTIDLPCLSETDKRKTPPPIWLQFLPQIYQLVQAVERTRPPSSALMMNKKSIFEMVVNDSIEVVSCNIGKVHTRQAREKHICEEHVDHSFEDRRNSVPRHLDGDDELDSIREKGKNKRWPGIDASCETKNSAFDDQDSVSWSSQSDSTSTQFGNKLTESLDNVLSPYSEQPRGVTGQGEDESFTNDCQNTRGDVTEVKEKDLPLNNEQPVNVIEQSVNECPIIGDDAAQSEENVLPPDFDQSRYLTRQRKDERLTNNRSSTGVEETQTESNIVPTNNDQSRDLTGPRVDEQLTNNLSITGIEASQAESNTVSSKEDQSG</sequence>
<gene>
    <name evidence="2" type="ORF">MAR_014873</name>
</gene>
<feature type="compositionally biased region" description="Polar residues" evidence="1">
    <location>
        <begin position="176"/>
        <end position="192"/>
    </location>
</feature>
<evidence type="ECO:0000313" key="2">
    <source>
        <dbReference type="EMBL" id="WAR20899.1"/>
    </source>
</evidence>
<accession>A0ABY7FJ46</accession>
<feature type="non-terminal residue" evidence="2">
    <location>
        <position position="1"/>
    </location>
</feature>
<name>A0ABY7FJ46_MYAAR</name>
<feature type="compositionally biased region" description="Basic and acidic residues" evidence="1">
    <location>
        <begin position="117"/>
        <end position="137"/>
    </location>
</feature>
<reference evidence="2" key="1">
    <citation type="submission" date="2022-11" db="EMBL/GenBank/DDBJ databases">
        <title>Centuries of genome instability and evolution in soft-shell clam transmissible cancer (bioRxiv).</title>
        <authorList>
            <person name="Hart S.F.M."/>
            <person name="Yonemitsu M.A."/>
            <person name="Giersch R.M."/>
            <person name="Beal B.F."/>
            <person name="Arriagada G."/>
            <person name="Davis B.W."/>
            <person name="Ostrander E.A."/>
            <person name="Goff S.P."/>
            <person name="Metzger M.J."/>
        </authorList>
    </citation>
    <scope>NUCLEOTIDE SEQUENCE</scope>
    <source>
        <strain evidence="2">MELC-2E11</strain>
        <tissue evidence="2">Siphon/mantle</tissue>
    </source>
</reference>
<dbReference type="EMBL" id="CP111023">
    <property type="protein sequence ID" value="WAR20899.1"/>
    <property type="molecule type" value="Genomic_DNA"/>
</dbReference>
<protein>
    <submittedName>
        <fullName evidence="2">Uncharacterized protein</fullName>
    </submittedName>
</protein>
<evidence type="ECO:0000256" key="1">
    <source>
        <dbReference type="SAM" id="MobiDB-lite"/>
    </source>
</evidence>
<proteinExistence type="predicted"/>
<organism evidence="2 3">
    <name type="scientific">Mya arenaria</name>
    <name type="common">Soft-shell clam</name>
    <dbReference type="NCBI Taxonomy" id="6604"/>
    <lineage>
        <taxon>Eukaryota</taxon>
        <taxon>Metazoa</taxon>
        <taxon>Spiralia</taxon>
        <taxon>Lophotrochozoa</taxon>
        <taxon>Mollusca</taxon>
        <taxon>Bivalvia</taxon>
        <taxon>Autobranchia</taxon>
        <taxon>Heteroconchia</taxon>
        <taxon>Euheterodonta</taxon>
        <taxon>Imparidentia</taxon>
        <taxon>Neoheterodontei</taxon>
        <taxon>Myida</taxon>
        <taxon>Myoidea</taxon>
        <taxon>Myidae</taxon>
        <taxon>Mya</taxon>
    </lineage>
</organism>
<keyword evidence="3" id="KW-1185">Reference proteome</keyword>